<proteinExistence type="predicted"/>
<dbReference type="Proteomes" id="UP001497516">
    <property type="component" value="Chromosome 7"/>
</dbReference>
<dbReference type="EMBL" id="OZ034820">
    <property type="protein sequence ID" value="CAL1399014.1"/>
    <property type="molecule type" value="Genomic_DNA"/>
</dbReference>
<gene>
    <name evidence="1" type="ORF">LTRI10_LOCUS39214</name>
</gene>
<keyword evidence="2" id="KW-1185">Reference proteome</keyword>
<name>A0AAV2FL10_9ROSI</name>
<accession>A0AAV2FL10</accession>
<reference evidence="1 2" key="1">
    <citation type="submission" date="2024-04" db="EMBL/GenBank/DDBJ databases">
        <authorList>
            <person name="Fracassetti M."/>
        </authorList>
    </citation>
    <scope>NUCLEOTIDE SEQUENCE [LARGE SCALE GENOMIC DNA]</scope>
</reference>
<organism evidence="1 2">
    <name type="scientific">Linum trigynum</name>
    <dbReference type="NCBI Taxonomy" id="586398"/>
    <lineage>
        <taxon>Eukaryota</taxon>
        <taxon>Viridiplantae</taxon>
        <taxon>Streptophyta</taxon>
        <taxon>Embryophyta</taxon>
        <taxon>Tracheophyta</taxon>
        <taxon>Spermatophyta</taxon>
        <taxon>Magnoliopsida</taxon>
        <taxon>eudicotyledons</taxon>
        <taxon>Gunneridae</taxon>
        <taxon>Pentapetalae</taxon>
        <taxon>rosids</taxon>
        <taxon>fabids</taxon>
        <taxon>Malpighiales</taxon>
        <taxon>Linaceae</taxon>
        <taxon>Linum</taxon>
    </lineage>
</organism>
<dbReference type="AlphaFoldDB" id="A0AAV2FL10"/>
<sequence length="128" mass="15241">MGFRRPRNYENAIRKYIGPNRCLTDLSSVENRINRLHYQWRIARPDSVICSLQNRKKMAFRINCPKSEMLAFWNLPKIDPENIRPNRCLMDSIIVADLPQAESVICSLQYPKKMAFRRPRNYENAIRK</sequence>
<evidence type="ECO:0000313" key="2">
    <source>
        <dbReference type="Proteomes" id="UP001497516"/>
    </source>
</evidence>
<protein>
    <submittedName>
        <fullName evidence="1">Uncharacterized protein</fullName>
    </submittedName>
</protein>
<evidence type="ECO:0000313" key="1">
    <source>
        <dbReference type="EMBL" id="CAL1399014.1"/>
    </source>
</evidence>